<dbReference type="EMBL" id="NPEV01000049">
    <property type="protein sequence ID" value="RAI25364.1"/>
    <property type="molecule type" value="Genomic_DNA"/>
</dbReference>
<comment type="caution">
    <text evidence="2">The sequence shown here is derived from an EMBL/GenBank/DDBJ whole genome shotgun (WGS) entry which is preliminary data.</text>
</comment>
<name>A0A327JJ20_9HYPH</name>
<reference evidence="2 3" key="1">
    <citation type="submission" date="2017-07" db="EMBL/GenBank/DDBJ databases">
        <title>Draft Genome Sequences of Select Purple Nonsulfur Bacteria.</title>
        <authorList>
            <person name="Lasarre B."/>
            <person name="Mckinlay J.B."/>
        </authorList>
    </citation>
    <scope>NUCLEOTIDE SEQUENCE [LARGE SCALE GENOMIC DNA]</scope>
    <source>
        <strain evidence="2 3">DSM 11290</strain>
    </source>
</reference>
<dbReference type="OrthoDB" id="6506866at2"/>
<dbReference type="RefSeq" id="WP_111435869.1">
    <property type="nucleotide sequence ID" value="NZ_JACIGG010000016.1"/>
</dbReference>
<accession>A0A327JJ20</accession>
<dbReference type="Proteomes" id="UP000249299">
    <property type="component" value="Unassembled WGS sequence"/>
</dbReference>
<gene>
    <name evidence="2" type="ORF">CH339_18465</name>
</gene>
<dbReference type="Gene3D" id="6.10.250.2140">
    <property type="match status" value="1"/>
</dbReference>
<dbReference type="InterPro" id="IPR021236">
    <property type="entry name" value="Uncharacterised_YfdX"/>
</dbReference>
<dbReference type="AlphaFoldDB" id="A0A327JJ20"/>
<proteinExistence type="predicted"/>
<keyword evidence="3" id="KW-1185">Reference proteome</keyword>
<evidence type="ECO:0000313" key="2">
    <source>
        <dbReference type="EMBL" id="RAI25364.1"/>
    </source>
</evidence>
<feature type="signal peptide" evidence="1">
    <location>
        <begin position="1"/>
        <end position="23"/>
    </location>
</feature>
<organism evidence="2 3">
    <name type="scientific">Rhodobium orientis</name>
    <dbReference type="NCBI Taxonomy" id="34017"/>
    <lineage>
        <taxon>Bacteria</taxon>
        <taxon>Pseudomonadati</taxon>
        <taxon>Pseudomonadota</taxon>
        <taxon>Alphaproteobacteria</taxon>
        <taxon>Hyphomicrobiales</taxon>
        <taxon>Rhodobiaceae</taxon>
        <taxon>Rhodobium</taxon>
    </lineage>
</organism>
<dbReference type="Pfam" id="PF10938">
    <property type="entry name" value="YfdX"/>
    <property type="match status" value="1"/>
</dbReference>
<sequence>MKTRRNMTAVALAGALAALPVIAATAGYAADQKAAEATTKAASTDAVAAALDTKDKKIIKTVDEAYRGLREVRAARLAIFNGTPDVATEFVDKAATDLKTAQSSMKDFSVVTTKKAAEGDAYLPFDSSLTLAEGLVPSADKAETVKKANEHLAKGDHKKAAEVLREGSIDVTVSAALIPAKASLDHVKDAVKLLGEKKYYEANLALKAVEDSVIVESYSIDGVPQQGSGSGSANG</sequence>
<evidence type="ECO:0008006" key="4">
    <source>
        <dbReference type="Google" id="ProtNLM"/>
    </source>
</evidence>
<evidence type="ECO:0000313" key="3">
    <source>
        <dbReference type="Proteomes" id="UP000249299"/>
    </source>
</evidence>
<protein>
    <recommendedName>
        <fullName evidence="4">YfdX family protein</fullName>
    </recommendedName>
</protein>
<feature type="chain" id="PRO_5016266975" description="YfdX family protein" evidence="1">
    <location>
        <begin position="24"/>
        <end position="235"/>
    </location>
</feature>
<keyword evidence="1" id="KW-0732">Signal</keyword>
<evidence type="ECO:0000256" key="1">
    <source>
        <dbReference type="SAM" id="SignalP"/>
    </source>
</evidence>
<dbReference type="Gene3D" id="1.20.120.1940">
    <property type="entry name" value="YfdX protein domain"/>
    <property type="match status" value="1"/>
</dbReference>